<feature type="region of interest" description="Disordered" evidence="1">
    <location>
        <begin position="127"/>
        <end position="149"/>
    </location>
</feature>
<dbReference type="AlphaFoldDB" id="A0A5B7FRP9"/>
<protein>
    <submittedName>
        <fullName evidence="2">Uncharacterized protein</fullName>
    </submittedName>
</protein>
<accession>A0A5B7FRP9</accession>
<evidence type="ECO:0000313" key="2">
    <source>
        <dbReference type="EMBL" id="MPC47044.1"/>
    </source>
</evidence>
<dbReference type="Proteomes" id="UP000324222">
    <property type="component" value="Unassembled WGS sequence"/>
</dbReference>
<name>A0A5B7FRP9_PORTR</name>
<sequence>MTILWFLGAQNDYNISSTLPSTSCSHNPGHRSERVWRGAASRRAAPHTSWLATRPGQGQRRGAAGGALGAWWVLALRSQEEEEGSGGRTCENLLALSCSRYGQSVLWITRSAKYYIMRHNDSSGRARRGLCGPVPQRSPHTGRVTVAAA</sequence>
<gene>
    <name evidence="2" type="ORF">E2C01_040778</name>
</gene>
<evidence type="ECO:0000313" key="3">
    <source>
        <dbReference type="Proteomes" id="UP000324222"/>
    </source>
</evidence>
<comment type="caution">
    <text evidence="2">The sequence shown here is derived from an EMBL/GenBank/DDBJ whole genome shotgun (WGS) entry which is preliminary data.</text>
</comment>
<reference evidence="2 3" key="1">
    <citation type="submission" date="2019-05" db="EMBL/GenBank/DDBJ databases">
        <title>Another draft genome of Portunus trituberculatus and its Hox gene families provides insights of decapod evolution.</title>
        <authorList>
            <person name="Jeong J.-H."/>
            <person name="Song I."/>
            <person name="Kim S."/>
            <person name="Choi T."/>
            <person name="Kim D."/>
            <person name="Ryu S."/>
            <person name="Kim W."/>
        </authorList>
    </citation>
    <scope>NUCLEOTIDE SEQUENCE [LARGE SCALE GENOMIC DNA]</scope>
    <source>
        <tissue evidence="2">Muscle</tissue>
    </source>
</reference>
<dbReference type="EMBL" id="VSRR010007515">
    <property type="protein sequence ID" value="MPC47044.1"/>
    <property type="molecule type" value="Genomic_DNA"/>
</dbReference>
<evidence type="ECO:0000256" key="1">
    <source>
        <dbReference type="SAM" id="MobiDB-lite"/>
    </source>
</evidence>
<keyword evidence="3" id="KW-1185">Reference proteome</keyword>
<organism evidence="2 3">
    <name type="scientific">Portunus trituberculatus</name>
    <name type="common">Swimming crab</name>
    <name type="synonym">Neptunus trituberculatus</name>
    <dbReference type="NCBI Taxonomy" id="210409"/>
    <lineage>
        <taxon>Eukaryota</taxon>
        <taxon>Metazoa</taxon>
        <taxon>Ecdysozoa</taxon>
        <taxon>Arthropoda</taxon>
        <taxon>Crustacea</taxon>
        <taxon>Multicrustacea</taxon>
        <taxon>Malacostraca</taxon>
        <taxon>Eumalacostraca</taxon>
        <taxon>Eucarida</taxon>
        <taxon>Decapoda</taxon>
        <taxon>Pleocyemata</taxon>
        <taxon>Brachyura</taxon>
        <taxon>Eubrachyura</taxon>
        <taxon>Portunoidea</taxon>
        <taxon>Portunidae</taxon>
        <taxon>Portuninae</taxon>
        <taxon>Portunus</taxon>
    </lineage>
</organism>
<proteinExistence type="predicted"/>